<dbReference type="OrthoDB" id="5344254at2759"/>
<reference evidence="1" key="1">
    <citation type="journal article" date="2019" name="Environ. Microbiol.">
        <title>Fungal ecological strategies reflected in gene transcription - a case study of two litter decomposers.</title>
        <authorList>
            <person name="Barbi F."/>
            <person name="Kohler A."/>
            <person name="Barry K."/>
            <person name="Baskaran P."/>
            <person name="Daum C."/>
            <person name="Fauchery L."/>
            <person name="Ihrmark K."/>
            <person name="Kuo A."/>
            <person name="LaButti K."/>
            <person name="Lipzen A."/>
            <person name="Morin E."/>
            <person name="Grigoriev I.V."/>
            <person name="Henrissat B."/>
            <person name="Lindahl B."/>
            <person name="Martin F."/>
        </authorList>
    </citation>
    <scope>NUCLEOTIDE SEQUENCE</scope>
    <source>
        <strain evidence="1">JB14</strain>
    </source>
</reference>
<name>A0A6A4I6D8_9AGAR</name>
<keyword evidence="2" id="KW-1185">Reference proteome</keyword>
<sequence length="199" mass="21518">MDLNFPLWLYPLLPVWVQSRRSIFLLLLASPSPSSTTTLQSGEMLQVRMLLLADDNIYAANSIFADAAELRTRILLGPDAKASVDLKVNGTHGDLLKLIETELCGLGAICPSLGIAKCTFSAMEVDPEYDSASGKQLQGLNVTIDLGKKGVMDVELAVGKIIGDADDFITAACKAVTNTKEAPFLLCFRLRLLFSLDVI</sequence>
<proteinExistence type="predicted"/>
<evidence type="ECO:0000313" key="1">
    <source>
        <dbReference type="EMBL" id="KAE9405480.1"/>
    </source>
</evidence>
<protein>
    <submittedName>
        <fullName evidence="1">Uncharacterized protein</fullName>
    </submittedName>
</protein>
<gene>
    <name evidence="1" type="ORF">BT96DRAFT_934748</name>
</gene>
<dbReference type="AlphaFoldDB" id="A0A6A4I6D8"/>
<evidence type="ECO:0000313" key="2">
    <source>
        <dbReference type="Proteomes" id="UP000799118"/>
    </source>
</evidence>
<dbReference type="EMBL" id="ML769408">
    <property type="protein sequence ID" value="KAE9405480.1"/>
    <property type="molecule type" value="Genomic_DNA"/>
</dbReference>
<dbReference type="Proteomes" id="UP000799118">
    <property type="component" value="Unassembled WGS sequence"/>
</dbReference>
<organism evidence="1 2">
    <name type="scientific">Gymnopus androsaceus JB14</name>
    <dbReference type="NCBI Taxonomy" id="1447944"/>
    <lineage>
        <taxon>Eukaryota</taxon>
        <taxon>Fungi</taxon>
        <taxon>Dikarya</taxon>
        <taxon>Basidiomycota</taxon>
        <taxon>Agaricomycotina</taxon>
        <taxon>Agaricomycetes</taxon>
        <taxon>Agaricomycetidae</taxon>
        <taxon>Agaricales</taxon>
        <taxon>Marasmiineae</taxon>
        <taxon>Omphalotaceae</taxon>
        <taxon>Gymnopus</taxon>
    </lineage>
</organism>
<accession>A0A6A4I6D8</accession>